<dbReference type="EMBL" id="VIFK01000102">
    <property type="protein sequence ID" value="TQE99014.1"/>
    <property type="molecule type" value="Genomic_DNA"/>
</dbReference>
<reference evidence="2 3" key="1">
    <citation type="submission" date="2019-06" db="EMBL/GenBank/DDBJ databases">
        <title>Metagenome assembled Genome of Spiribacter salinus SL48-SHIP from the microbial mat of Salt Lake 48 (Novosibirsk region, Russia).</title>
        <authorList>
            <person name="Shipova A."/>
            <person name="Rozanov A.S."/>
            <person name="Bryanskaya A.V."/>
            <person name="Peltek S.E."/>
        </authorList>
    </citation>
    <scope>NUCLEOTIDE SEQUENCE [LARGE SCALE GENOMIC DNA]</scope>
    <source>
        <strain evidence="2">SL48-SHIP-2</strain>
    </source>
</reference>
<dbReference type="AlphaFoldDB" id="A0A540VQH6"/>
<organism evidence="2 3">
    <name type="scientific">Spiribacter salinus</name>
    <dbReference type="NCBI Taxonomy" id="1335746"/>
    <lineage>
        <taxon>Bacteria</taxon>
        <taxon>Pseudomonadati</taxon>
        <taxon>Pseudomonadota</taxon>
        <taxon>Gammaproteobacteria</taxon>
        <taxon>Chromatiales</taxon>
        <taxon>Ectothiorhodospiraceae</taxon>
        <taxon>Spiribacter</taxon>
    </lineage>
</organism>
<evidence type="ECO:0000313" key="3">
    <source>
        <dbReference type="Proteomes" id="UP000315400"/>
    </source>
</evidence>
<dbReference type="Proteomes" id="UP000315400">
    <property type="component" value="Unassembled WGS sequence"/>
</dbReference>
<comment type="caution">
    <text evidence="2">The sequence shown here is derived from an EMBL/GenBank/DDBJ whole genome shotgun (WGS) entry which is preliminary data.</text>
</comment>
<proteinExistence type="predicted"/>
<accession>A0A540VQH6</accession>
<dbReference type="Gene3D" id="2.60.120.620">
    <property type="entry name" value="q2cbj1_9rhob like domain"/>
    <property type="match status" value="1"/>
</dbReference>
<name>A0A540VQH6_9GAMM</name>
<sequence length="170" mass="19862">MKTARSAPSAFTITCRNSASRTGRLDEYIQTREFLGWLERMTGIDELFYDPDYFGGGTHENRHGQDLDPHVDFNKYPKTGLHRRLNLIIYLNREWHDEWGGAIEFHKEPRLPPEQNEIEYVQPKFNRAVLFETTHWSWHGFERNQPAGGRRRSPFSQVGGIIFLQQDAAA</sequence>
<feature type="domain" description="Prolyl 4-hydroxylase alpha subunit Fe(2+) 2OG dioxygenase" evidence="1">
    <location>
        <begin position="61"/>
        <end position="152"/>
    </location>
</feature>
<dbReference type="Pfam" id="PF13640">
    <property type="entry name" value="2OG-FeII_Oxy_3"/>
    <property type="match status" value="1"/>
</dbReference>
<evidence type="ECO:0000259" key="1">
    <source>
        <dbReference type="Pfam" id="PF13640"/>
    </source>
</evidence>
<gene>
    <name evidence="2" type="ORF">FKY71_10845</name>
</gene>
<protein>
    <submittedName>
        <fullName evidence="2">2OG-Fe(II) oxygenase</fullName>
    </submittedName>
</protein>
<evidence type="ECO:0000313" key="2">
    <source>
        <dbReference type="EMBL" id="TQE99014.1"/>
    </source>
</evidence>
<dbReference type="InterPro" id="IPR044862">
    <property type="entry name" value="Pro_4_hyd_alph_FE2OG_OXY"/>
</dbReference>